<dbReference type="Gene3D" id="3.20.20.210">
    <property type="match status" value="1"/>
</dbReference>
<dbReference type="GO" id="GO:0004853">
    <property type="term" value="F:uroporphyrinogen decarboxylase activity"/>
    <property type="evidence" value="ECO:0007669"/>
    <property type="project" value="InterPro"/>
</dbReference>
<gene>
    <name evidence="2" type="ORF">CSCA_3256</name>
</gene>
<dbReference type="SUPFAM" id="SSF51726">
    <property type="entry name" value="UROD/MetE-like"/>
    <property type="match status" value="1"/>
</dbReference>
<dbReference type="Pfam" id="PF01208">
    <property type="entry name" value="URO-D"/>
    <property type="match status" value="1"/>
</dbReference>
<dbReference type="PANTHER" id="PTHR47099">
    <property type="entry name" value="METHYLCOBAMIDE:COM METHYLTRANSFERASE MTBA"/>
    <property type="match status" value="1"/>
</dbReference>
<reference evidence="2 3" key="1">
    <citation type="journal article" date="2015" name="J. Biotechnol.">
        <title>Complete genome sequence of a malodorant-producing acetogen, Clostridium scatologenes ATCC 25775(T).</title>
        <authorList>
            <person name="Zhu Z."/>
            <person name="Guo T."/>
            <person name="Zheng H."/>
            <person name="Song T."/>
            <person name="Ouyang P."/>
            <person name="Xie J."/>
        </authorList>
    </citation>
    <scope>NUCLEOTIDE SEQUENCE [LARGE SCALE GENOMIC DNA]</scope>
    <source>
        <strain evidence="2 3">ATCC 25775</strain>
    </source>
</reference>
<dbReference type="STRING" id="1548.CSCA_3256"/>
<organism evidence="2 3">
    <name type="scientific">Clostridium scatologenes</name>
    <dbReference type="NCBI Taxonomy" id="1548"/>
    <lineage>
        <taxon>Bacteria</taxon>
        <taxon>Bacillati</taxon>
        <taxon>Bacillota</taxon>
        <taxon>Clostridia</taxon>
        <taxon>Eubacteriales</taxon>
        <taxon>Clostridiaceae</taxon>
        <taxon>Clostridium</taxon>
    </lineage>
</organism>
<dbReference type="InterPro" id="IPR038071">
    <property type="entry name" value="UROD/MetE-like_sf"/>
</dbReference>
<protein>
    <submittedName>
        <fullName evidence="2">Uroporphyrinogen decarboxylase-like protein</fullName>
    </submittedName>
</protein>
<dbReference type="PANTHER" id="PTHR47099:SF1">
    <property type="entry name" value="METHYLCOBAMIDE:COM METHYLTRANSFERASE MTBA"/>
    <property type="match status" value="1"/>
</dbReference>
<dbReference type="EMBL" id="CP009933">
    <property type="protein sequence ID" value="AKA70381.1"/>
    <property type="molecule type" value="Genomic_DNA"/>
</dbReference>
<evidence type="ECO:0000259" key="1">
    <source>
        <dbReference type="Pfam" id="PF01208"/>
    </source>
</evidence>
<proteinExistence type="predicted"/>
<dbReference type="AlphaFoldDB" id="A0A0E3GRI5"/>
<dbReference type="RefSeq" id="WP_029162587.1">
    <property type="nucleotide sequence ID" value="NZ_CP009933.1"/>
</dbReference>
<evidence type="ECO:0000313" key="2">
    <source>
        <dbReference type="EMBL" id="AKA70381.1"/>
    </source>
</evidence>
<dbReference type="Proteomes" id="UP000033115">
    <property type="component" value="Chromosome"/>
</dbReference>
<dbReference type="GO" id="GO:0006779">
    <property type="term" value="P:porphyrin-containing compound biosynthetic process"/>
    <property type="evidence" value="ECO:0007669"/>
    <property type="project" value="InterPro"/>
</dbReference>
<dbReference type="InterPro" id="IPR052024">
    <property type="entry name" value="Methanogen_methyltrans"/>
</dbReference>
<dbReference type="KEGG" id="csq:CSCA_3256"/>
<sequence>MSKIIDFNCTYDNSEGINEQVTEKTGLQFPEAYKHWDSMATLAEELKKYDNANFCGLPFCHTVEGEAMGGIINLGNEKAGPRAKEYICTKAQEILDLPEIDYSKGRISEVLKACKYLRDKGENVLLYISGPFTIMNVLIDPRHVFKIFRKEPDTMKAIFDKFQKETLRFVEEAKKVGVNMISYADSSGGLNILGPKYAEQTVEMFTYPLLKNIEEMIDDEMIVLLCPKTTFSLLGTDKAVWKDINLGGSIKYSEACEKVMGKAKFVGQMCIKNKDFELKDGIIKTLDLL</sequence>
<evidence type="ECO:0000313" key="3">
    <source>
        <dbReference type="Proteomes" id="UP000033115"/>
    </source>
</evidence>
<dbReference type="HOGENOM" id="CLU_040933_2_1_9"/>
<dbReference type="InterPro" id="IPR000257">
    <property type="entry name" value="Uroporphyrinogen_deCOase"/>
</dbReference>
<name>A0A0E3GRI5_CLOSL</name>
<keyword evidence="3" id="KW-1185">Reference proteome</keyword>
<feature type="domain" description="Uroporphyrinogen decarboxylase (URO-D)" evidence="1">
    <location>
        <begin position="18"/>
        <end position="229"/>
    </location>
</feature>
<accession>A0A0E3GRI5</accession>